<keyword evidence="8" id="KW-1133">Transmembrane helix</keyword>
<gene>
    <name evidence="10" type="ORF">CUNI_LOCUS7288</name>
</gene>
<dbReference type="GO" id="GO:0042806">
    <property type="term" value="F:fucose binding"/>
    <property type="evidence" value="ECO:0007669"/>
    <property type="project" value="UniProtKB-ARBA"/>
</dbReference>
<dbReference type="EMBL" id="CAJHNH020001147">
    <property type="protein sequence ID" value="CAG5121730.1"/>
    <property type="molecule type" value="Genomic_DNA"/>
</dbReference>
<dbReference type="AlphaFoldDB" id="A0A8S3Z241"/>
<dbReference type="GO" id="GO:0001868">
    <property type="term" value="P:regulation of complement activation, lectin pathway"/>
    <property type="evidence" value="ECO:0007669"/>
    <property type="project" value="UniProtKB-ARBA"/>
</dbReference>
<evidence type="ECO:0000256" key="3">
    <source>
        <dbReference type="ARBA" id="ARBA00011233"/>
    </source>
</evidence>
<feature type="transmembrane region" description="Helical" evidence="8">
    <location>
        <begin position="23"/>
        <end position="45"/>
    </location>
</feature>
<evidence type="ECO:0000313" key="11">
    <source>
        <dbReference type="Proteomes" id="UP000678393"/>
    </source>
</evidence>
<evidence type="ECO:0000256" key="2">
    <source>
        <dbReference type="ARBA" id="ARBA00010147"/>
    </source>
</evidence>
<protein>
    <recommendedName>
        <fullName evidence="9">Fucolectin tachylectin-4 pentraxin-1 domain-containing protein</fullName>
    </recommendedName>
</protein>
<dbReference type="PANTHER" id="PTHR45713">
    <property type="entry name" value="FTP DOMAIN-CONTAINING PROTEIN"/>
    <property type="match status" value="1"/>
</dbReference>
<dbReference type="Proteomes" id="UP000678393">
    <property type="component" value="Unassembled WGS sequence"/>
</dbReference>
<comment type="caution">
    <text evidence="10">The sequence shown here is derived from an EMBL/GenBank/DDBJ whole genome shotgun (WGS) entry which is preliminary data.</text>
</comment>
<name>A0A8S3Z241_9EUPU</name>
<comment type="similarity">
    <text evidence="2">Belongs to the fucolectin family.</text>
</comment>
<reference evidence="10" key="1">
    <citation type="submission" date="2021-04" db="EMBL/GenBank/DDBJ databases">
        <authorList>
            <consortium name="Molecular Ecology Group"/>
        </authorList>
    </citation>
    <scope>NUCLEOTIDE SEQUENCE</scope>
</reference>
<keyword evidence="8" id="KW-0812">Transmembrane</keyword>
<keyword evidence="6" id="KW-0106">Calcium</keyword>
<evidence type="ECO:0000256" key="7">
    <source>
        <dbReference type="ARBA" id="ARBA00023157"/>
    </source>
</evidence>
<comment type="subunit">
    <text evidence="3">Homotrimer.</text>
</comment>
<dbReference type="InterPro" id="IPR051941">
    <property type="entry name" value="BG_Antigen-Binding_Lectin"/>
</dbReference>
<organism evidence="10 11">
    <name type="scientific">Candidula unifasciata</name>
    <dbReference type="NCBI Taxonomy" id="100452"/>
    <lineage>
        <taxon>Eukaryota</taxon>
        <taxon>Metazoa</taxon>
        <taxon>Spiralia</taxon>
        <taxon>Lophotrochozoa</taxon>
        <taxon>Mollusca</taxon>
        <taxon>Gastropoda</taxon>
        <taxon>Heterobranchia</taxon>
        <taxon>Euthyneura</taxon>
        <taxon>Panpulmonata</taxon>
        <taxon>Eupulmonata</taxon>
        <taxon>Stylommatophora</taxon>
        <taxon>Helicina</taxon>
        <taxon>Helicoidea</taxon>
        <taxon>Geomitridae</taxon>
        <taxon>Candidula</taxon>
    </lineage>
</organism>
<dbReference type="GO" id="GO:0010185">
    <property type="term" value="P:regulation of cellular defense response"/>
    <property type="evidence" value="ECO:0007669"/>
    <property type="project" value="UniProtKB-ARBA"/>
</dbReference>
<keyword evidence="7" id="KW-1015">Disulfide bond</keyword>
<feature type="domain" description="Fucolectin tachylectin-4 pentraxin-1" evidence="9">
    <location>
        <begin position="83"/>
        <end position="225"/>
    </location>
</feature>
<dbReference type="Gene3D" id="2.60.120.260">
    <property type="entry name" value="Galactose-binding domain-like"/>
    <property type="match status" value="1"/>
</dbReference>
<sequence length="225" mass="25164">KRSQYLVQPRIPKVKCSCRWRQGAVLGLGVFLTVLALTLVVVGAVRSREHTSLKLLHIKQPVDLKSIMYLSDENFTFAQLRSLTNMAVDKPSFQSSTAKREPNKSDHELWQAANAVDGDTTSCSSTGLERLPFWYVDLLSEKTVSSVRVLGSSFNRLHDLSVYVGRTGNDTDTGNRCGTLTGESQATEVRIGCSRRKRGRYVIVELQTRADTYESLVLCEVMVFQ</sequence>
<dbReference type="OrthoDB" id="547680at2759"/>
<keyword evidence="5" id="KW-0430">Lectin</keyword>
<comment type="function">
    <text evidence="1">Acts as a defensive agent. Recognizes blood group fucosylated oligosaccharides including A, B, H and Lewis B-type antigens. Does not recognize Lewis A antigen and has low affinity for monovalent haptens.</text>
</comment>
<dbReference type="Pfam" id="PF22633">
    <property type="entry name" value="F5_F8_type_C_2"/>
    <property type="match status" value="1"/>
</dbReference>
<dbReference type="GO" id="GO:0046872">
    <property type="term" value="F:metal ion binding"/>
    <property type="evidence" value="ECO:0007669"/>
    <property type="project" value="UniProtKB-KW"/>
</dbReference>
<evidence type="ECO:0000256" key="1">
    <source>
        <dbReference type="ARBA" id="ARBA00002219"/>
    </source>
</evidence>
<evidence type="ECO:0000313" key="10">
    <source>
        <dbReference type="EMBL" id="CAG5121730.1"/>
    </source>
</evidence>
<accession>A0A8S3Z241</accession>
<dbReference type="SUPFAM" id="SSF49785">
    <property type="entry name" value="Galactose-binding domain-like"/>
    <property type="match status" value="1"/>
</dbReference>
<dbReference type="SMART" id="SM00607">
    <property type="entry name" value="FTP"/>
    <property type="match status" value="1"/>
</dbReference>
<evidence type="ECO:0000259" key="9">
    <source>
        <dbReference type="SMART" id="SM00607"/>
    </source>
</evidence>
<keyword evidence="4" id="KW-0479">Metal-binding</keyword>
<keyword evidence="11" id="KW-1185">Reference proteome</keyword>
<evidence type="ECO:0000256" key="5">
    <source>
        <dbReference type="ARBA" id="ARBA00022734"/>
    </source>
</evidence>
<feature type="non-terminal residue" evidence="10">
    <location>
        <position position="1"/>
    </location>
</feature>
<evidence type="ECO:0000256" key="6">
    <source>
        <dbReference type="ARBA" id="ARBA00022837"/>
    </source>
</evidence>
<evidence type="ECO:0000256" key="8">
    <source>
        <dbReference type="SAM" id="Phobius"/>
    </source>
</evidence>
<evidence type="ECO:0000256" key="4">
    <source>
        <dbReference type="ARBA" id="ARBA00022723"/>
    </source>
</evidence>
<proteinExistence type="inferred from homology"/>
<keyword evidence="8" id="KW-0472">Membrane</keyword>
<dbReference type="InterPro" id="IPR008979">
    <property type="entry name" value="Galactose-bd-like_sf"/>
</dbReference>
<dbReference type="InterPro" id="IPR006585">
    <property type="entry name" value="FTP1"/>
</dbReference>
<dbReference type="PANTHER" id="PTHR45713:SF6">
    <property type="entry name" value="F5_8 TYPE C DOMAIN-CONTAINING PROTEIN"/>
    <property type="match status" value="1"/>
</dbReference>